<gene>
    <name evidence="1" type="ORF">EB796_022140</name>
</gene>
<comment type="caution">
    <text evidence="1">The sequence shown here is derived from an EMBL/GenBank/DDBJ whole genome shotgun (WGS) entry which is preliminary data.</text>
</comment>
<keyword evidence="2" id="KW-1185">Reference proteome</keyword>
<dbReference type="AlphaFoldDB" id="A0A7J7J155"/>
<dbReference type="EMBL" id="VXIV02003221">
    <property type="protein sequence ID" value="KAF6019567.1"/>
    <property type="molecule type" value="Genomic_DNA"/>
</dbReference>
<protein>
    <submittedName>
        <fullName evidence="1">Uncharacterized protein</fullName>
    </submittedName>
</protein>
<evidence type="ECO:0000313" key="1">
    <source>
        <dbReference type="EMBL" id="KAF6019567.1"/>
    </source>
</evidence>
<name>A0A7J7J155_BUGNE</name>
<accession>A0A7J7J155</accession>
<proteinExistence type="predicted"/>
<sequence length="82" mass="9154">MDIDDVYIRTGEFGYFQWKVFSGCFLGAWFAGTQMVQNIFAGSVPNNMSCLDSHFNACDASCPSIVYLDDELKSFAMEVGLM</sequence>
<organism evidence="1 2">
    <name type="scientific">Bugula neritina</name>
    <name type="common">Brown bryozoan</name>
    <name type="synonym">Sertularia neritina</name>
    <dbReference type="NCBI Taxonomy" id="10212"/>
    <lineage>
        <taxon>Eukaryota</taxon>
        <taxon>Metazoa</taxon>
        <taxon>Spiralia</taxon>
        <taxon>Lophotrochozoa</taxon>
        <taxon>Bryozoa</taxon>
        <taxon>Gymnolaemata</taxon>
        <taxon>Cheilostomatida</taxon>
        <taxon>Flustrina</taxon>
        <taxon>Buguloidea</taxon>
        <taxon>Bugulidae</taxon>
        <taxon>Bugula</taxon>
    </lineage>
</organism>
<reference evidence="1" key="1">
    <citation type="submission" date="2020-06" db="EMBL/GenBank/DDBJ databases">
        <title>Draft genome of Bugula neritina, a colonial animal packing powerful symbionts and potential medicines.</title>
        <authorList>
            <person name="Rayko M."/>
        </authorList>
    </citation>
    <scope>NUCLEOTIDE SEQUENCE [LARGE SCALE GENOMIC DNA]</scope>
    <source>
        <strain evidence="1">Kwan_BN1</strain>
    </source>
</reference>
<evidence type="ECO:0000313" key="2">
    <source>
        <dbReference type="Proteomes" id="UP000593567"/>
    </source>
</evidence>
<dbReference type="Proteomes" id="UP000593567">
    <property type="component" value="Unassembled WGS sequence"/>
</dbReference>